<comment type="caution">
    <text evidence="1">The sequence shown here is derived from an EMBL/GenBank/DDBJ whole genome shotgun (WGS) entry which is preliminary data.</text>
</comment>
<reference evidence="1" key="1">
    <citation type="submission" date="2020-04" db="EMBL/GenBank/DDBJ databases">
        <title>A chromosome-scale assembly and high-density genetic map of the yellow drum (Nibea albiflora) genome.</title>
        <authorList>
            <person name="Xu D."/>
            <person name="Zhang W."/>
            <person name="Chen R."/>
            <person name="Tan P."/>
            <person name="Wang L."/>
            <person name="Song H."/>
            <person name="Tian L."/>
            <person name="Zhu Q."/>
            <person name="Wang B."/>
        </authorList>
    </citation>
    <scope>NUCLEOTIDE SEQUENCE</scope>
    <source>
        <strain evidence="1">ZJHYS-2018</strain>
    </source>
</reference>
<accession>A0ACB7FLL8</accession>
<dbReference type="Proteomes" id="UP000805704">
    <property type="component" value="Chromosome 10"/>
</dbReference>
<gene>
    <name evidence="1" type="primary">NCL.2</name>
    <name evidence="1" type="ORF">GBF38_016285</name>
</gene>
<evidence type="ECO:0000313" key="2">
    <source>
        <dbReference type="Proteomes" id="UP000805704"/>
    </source>
</evidence>
<organism evidence="1 2">
    <name type="scientific">Nibea albiflora</name>
    <name type="common">Yellow drum</name>
    <name type="synonym">Corvina albiflora</name>
    <dbReference type="NCBI Taxonomy" id="240163"/>
    <lineage>
        <taxon>Eukaryota</taxon>
        <taxon>Metazoa</taxon>
        <taxon>Chordata</taxon>
        <taxon>Craniata</taxon>
        <taxon>Vertebrata</taxon>
        <taxon>Euteleostomi</taxon>
        <taxon>Actinopterygii</taxon>
        <taxon>Neopterygii</taxon>
        <taxon>Teleostei</taxon>
        <taxon>Neoteleostei</taxon>
        <taxon>Acanthomorphata</taxon>
        <taxon>Eupercaria</taxon>
        <taxon>Sciaenidae</taxon>
        <taxon>Nibea</taxon>
    </lineage>
</organism>
<keyword evidence="2" id="KW-1185">Reference proteome</keyword>
<dbReference type="EMBL" id="CM024798">
    <property type="protein sequence ID" value="KAG8014016.1"/>
    <property type="molecule type" value="Genomic_DNA"/>
</dbReference>
<sequence>MIVSEGQTETVSSSEQTKDAPVESTEPKLEENQDEQDSQMDIEVKGNKPTVTVSWDQKTEEEKENDSENGKRKATSTDETSPSKKTKLINDDVRESLANYFMTQSLLVQDIRLDRSRKHAYIDLTSEMDLTKGLTLNGEMLLDKPMRIAKAKVKSEEKVKVKASAAERRAARDARSLFLKNVPFNATKKDIMKIFRKAANVRFPGGSETANKGIAFVEFKNKTIAKKVQQKKRVARIRDQVLVLERVEEANKAKDFPANEDKNNETKVLSDTLIVRGLAEKTTAETLKTAFEGSLSARVCMDKETGLSKGFGFVEFGNAKNCKAVKEAMQDCEIDGSKVTVEYAKPKVEKGNQGPKGGSARHPAGQPAGQQAARGGVKDKGGRGGGRGESAGSCAHKPLNAPCPELKGVQTQSASKEADISERDVTIIRGQSFFSLRGFGKPKWTVLLCIDVDGF</sequence>
<name>A0ACB7FLL8_NIBAL</name>
<proteinExistence type="predicted"/>
<evidence type="ECO:0000313" key="1">
    <source>
        <dbReference type="EMBL" id="KAG8014016.1"/>
    </source>
</evidence>
<protein>
    <submittedName>
        <fullName evidence="1">Nucleolin</fullName>
    </submittedName>
</protein>